<accession>A0A1G7Y7G7</accession>
<dbReference type="AlphaFoldDB" id="A0A1G7Y7G7"/>
<protein>
    <submittedName>
        <fullName evidence="1">HEAT repeat-containing protein</fullName>
    </submittedName>
</protein>
<dbReference type="Pfam" id="PF13646">
    <property type="entry name" value="HEAT_2"/>
    <property type="match status" value="1"/>
</dbReference>
<dbReference type="RefSeq" id="WP_090054594.1">
    <property type="nucleotide sequence ID" value="NZ_FNCC01000013.1"/>
</dbReference>
<keyword evidence="2" id="KW-1185">Reference proteome</keyword>
<dbReference type="Proteomes" id="UP000199623">
    <property type="component" value="Unassembled WGS sequence"/>
</dbReference>
<sequence length="243" mass="26343">MGERSGYSVLAGAGGYWGIPEHLSHIRNLVENTEQGVDEIILGTLDDAGPLRPLLCRVLAERDPDRDPGFALRHFYAETGGPVRQWLGQEVYRGPWVWLYGITRLRRAKPVEHIVPDVTHWLACRRQGAVTALGDTADPAAVPPVTGRLRDAKWQVRVAAAEAVRRLAGSGVQVGGAAEALLRCLHHERQEVVEQAAAALAVPALRDHLVWSRATLMPLAGAIVDNALDGVVAPLTPLWPGEV</sequence>
<evidence type="ECO:0000313" key="1">
    <source>
        <dbReference type="EMBL" id="SDG92435.1"/>
    </source>
</evidence>
<dbReference type="InterPro" id="IPR011989">
    <property type="entry name" value="ARM-like"/>
</dbReference>
<evidence type="ECO:0000313" key="2">
    <source>
        <dbReference type="Proteomes" id="UP000199623"/>
    </source>
</evidence>
<dbReference type="OrthoDB" id="3695533at2"/>
<dbReference type="InterPro" id="IPR016024">
    <property type="entry name" value="ARM-type_fold"/>
</dbReference>
<dbReference type="STRING" id="200378.SAMN05216553_113135"/>
<dbReference type="EMBL" id="FNCC01000013">
    <property type="protein sequence ID" value="SDG92435.1"/>
    <property type="molecule type" value="Genomic_DNA"/>
</dbReference>
<name>A0A1G7Y7G7_9PSEU</name>
<reference evidence="2" key="1">
    <citation type="submission" date="2016-10" db="EMBL/GenBank/DDBJ databases">
        <authorList>
            <person name="Varghese N."/>
            <person name="Submissions S."/>
        </authorList>
    </citation>
    <scope>NUCLEOTIDE SEQUENCE [LARGE SCALE GENOMIC DNA]</scope>
    <source>
        <strain evidence="2">CGMCC 4.3506</strain>
    </source>
</reference>
<gene>
    <name evidence="1" type="ORF">SAMN05216553_113135</name>
</gene>
<proteinExistence type="predicted"/>
<dbReference type="SUPFAM" id="SSF48371">
    <property type="entry name" value="ARM repeat"/>
    <property type="match status" value="1"/>
</dbReference>
<organism evidence="1 2">
    <name type="scientific">Lentzea fradiae</name>
    <dbReference type="NCBI Taxonomy" id="200378"/>
    <lineage>
        <taxon>Bacteria</taxon>
        <taxon>Bacillati</taxon>
        <taxon>Actinomycetota</taxon>
        <taxon>Actinomycetes</taxon>
        <taxon>Pseudonocardiales</taxon>
        <taxon>Pseudonocardiaceae</taxon>
        <taxon>Lentzea</taxon>
    </lineage>
</organism>
<dbReference type="Gene3D" id="1.25.10.10">
    <property type="entry name" value="Leucine-rich Repeat Variant"/>
    <property type="match status" value="1"/>
</dbReference>